<comment type="caution">
    <text evidence="1">The sequence shown here is derived from an EMBL/GenBank/DDBJ whole genome shotgun (WGS) entry which is preliminary data.</text>
</comment>
<proteinExistence type="predicted"/>
<dbReference type="Proteomes" id="UP001372834">
    <property type="component" value="Unassembled WGS sequence"/>
</dbReference>
<dbReference type="EMBL" id="JAWJWE010000046">
    <property type="protein sequence ID" value="KAK6616938.1"/>
    <property type="molecule type" value="Genomic_DNA"/>
</dbReference>
<evidence type="ECO:0000313" key="2">
    <source>
        <dbReference type="Proteomes" id="UP001372834"/>
    </source>
</evidence>
<gene>
    <name evidence="1" type="ORF">RUM43_014908</name>
</gene>
<evidence type="ECO:0000313" key="1">
    <source>
        <dbReference type="EMBL" id="KAK6616938.1"/>
    </source>
</evidence>
<accession>A0AAN8NYT1</accession>
<reference evidence="1 2" key="1">
    <citation type="submission" date="2023-10" db="EMBL/GenBank/DDBJ databases">
        <title>Genomes of two closely related lineages of the louse Polyplax serrata with different host specificities.</title>
        <authorList>
            <person name="Martinu J."/>
            <person name="Tarabai H."/>
            <person name="Stefka J."/>
            <person name="Hypsa V."/>
        </authorList>
    </citation>
    <scope>NUCLEOTIDE SEQUENCE [LARGE SCALE GENOMIC DNA]</scope>
    <source>
        <strain evidence="1">HR10_N</strain>
    </source>
</reference>
<protein>
    <submittedName>
        <fullName evidence="1">Uncharacterized protein</fullName>
    </submittedName>
</protein>
<sequence length="76" mass="8994">MRTRLRPLVTSLFIQNAKEKVLSKVIRCKEHLMVLDELKIFETQSETVTKTFDNVLHRTRGFPLRDQRVQLPKCIV</sequence>
<dbReference type="AlphaFoldDB" id="A0AAN8NYT1"/>
<name>A0AAN8NYT1_POLSC</name>
<organism evidence="1 2">
    <name type="scientific">Polyplax serrata</name>
    <name type="common">Common mouse louse</name>
    <dbReference type="NCBI Taxonomy" id="468196"/>
    <lineage>
        <taxon>Eukaryota</taxon>
        <taxon>Metazoa</taxon>
        <taxon>Ecdysozoa</taxon>
        <taxon>Arthropoda</taxon>
        <taxon>Hexapoda</taxon>
        <taxon>Insecta</taxon>
        <taxon>Pterygota</taxon>
        <taxon>Neoptera</taxon>
        <taxon>Paraneoptera</taxon>
        <taxon>Psocodea</taxon>
        <taxon>Troctomorpha</taxon>
        <taxon>Phthiraptera</taxon>
        <taxon>Anoplura</taxon>
        <taxon>Polyplacidae</taxon>
        <taxon>Polyplax</taxon>
    </lineage>
</organism>